<accession>A0A0A9GPI8</accession>
<reference evidence="1" key="2">
    <citation type="journal article" date="2015" name="Data Brief">
        <title>Shoot transcriptome of the giant reed, Arundo donax.</title>
        <authorList>
            <person name="Barrero R.A."/>
            <person name="Guerrero F.D."/>
            <person name="Moolhuijzen P."/>
            <person name="Goolsby J.A."/>
            <person name="Tidwell J."/>
            <person name="Bellgard S.E."/>
            <person name="Bellgard M.I."/>
        </authorList>
    </citation>
    <scope>NUCLEOTIDE SEQUENCE</scope>
    <source>
        <tissue evidence="1">Shoot tissue taken approximately 20 cm above the soil surface</tissue>
    </source>
</reference>
<evidence type="ECO:0000313" key="1">
    <source>
        <dbReference type="EMBL" id="JAE27045.1"/>
    </source>
</evidence>
<dbReference type="AlphaFoldDB" id="A0A0A9GPI8"/>
<dbReference type="EMBL" id="GBRH01170851">
    <property type="protein sequence ID" value="JAE27045.1"/>
    <property type="molecule type" value="Transcribed_RNA"/>
</dbReference>
<proteinExistence type="predicted"/>
<protein>
    <submittedName>
        <fullName evidence="1">Uncharacterized protein</fullName>
    </submittedName>
</protein>
<sequence>MEYNGTVRGRGLDDSNITKLLA</sequence>
<name>A0A0A9GPI8_ARUDO</name>
<reference evidence="1" key="1">
    <citation type="submission" date="2014-09" db="EMBL/GenBank/DDBJ databases">
        <authorList>
            <person name="Magalhaes I.L.F."/>
            <person name="Oliveira U."/>
            <person name="Santos F.R."/>
            <person name="Vidigal T.H.D.A."/>
            <person name="Brescovit A.D."/>
            <person name="Santos A.J."/>
        </authorList>
    </citation>
    <scope>NUCLEOTIDE SEQUENCE</scope>
    <source>
        <tissue evidence="1">Shoot tissue taken approximately 20 cm above the soil surface</tissue>
    </source>
</reference>
<organism evidence="1">
    <name type="scientific">Arundo donax</name>
    <name type="common">Giant reed</name>
    <name type="synonym">Donax arundinaceus</name>
    <dbReference type="NCBI Taxonomy" id="35708"/>
    <lineage>
        <taxon>Eukaryota</taxon>
        <taxon>Viridiplantae</taxon>
        <taxon>Streptophyta</taxon>
        <taxon>Embryophyta</taxon>
        <taxon>Tracheophyta</taxon>
        <taxon>Spermatophyta</taxon>
        <taxon>Magnoliopsida</taxon>
        <taxon>Liliopsida</taxon>
        <taxon>Poales</taxon>
        <taxon>Poaceae</taxon>
        <taxon>PACMAD clade</taxon>
        <taxon>Arundinoideae</taxon>
        <taxon>Arundineae</taxon>
        <taxon>Arundo</taxon>
    </lineage>
</organism>